<keyword evidence="2" id="KW-1185">Reference proteome</keyword>
<organism evidence="1 2">
    <name type="scientific">Rhodococcus erythropolis</name>
    <name type="common">Arthrobacter picolinophilus</name>
    <dbReference type="NCBI Taxonomy" id="1833"/>
    <lineage>
        <taxon>Bacteria</taxon>
        <taxon>Bacillati</taxon>
        <taxon>Actinomycetota</taxon>
        <taxon>Actinomycetes</taxon>
        <taxon>Mycobacteriales</taxon>
        <taxon>Nocardiaceae</taxon>
        <taxon>Rhodococcus</taxon>
        <taxon>Rhodococcus erythropolis group</taxon>
    </lineage>
</organism>
<name>A0A8I1A1P8_RHOER</name>
<protein>
    <submittedName>
        <fullName evidence="1">DUF488 domain-containing protein</fullName>
    </submittedName>
</protein>
<dbReference type="InterPro" id="IPR007438">
    <property type="entry name" value="DUF488"/>
</dbReference>
<dbReference type="Proteomes" id="UP000627573">
    <property type="component" value="Unassembled WGS sequence"/>
</dbReference>
<gene>
    <name evidence="1" type="ORF">I3517_22840</name>
</gene>
<dbReference type="Pfam" id="PF04343">
    <property type="entry name" value="DUF488"/>
    <property type="match status" value="1"/>
</dbReference>
<dbReference type="PIRSF" id="PIRSF024492">
    <property type="entry name" value="UCP024492"/>
    <property type="match status" value="1"/>
</dbReference>
<sequence length="175" mass="19879">MKRMYTVGHSTHPFDEFVELLRAHDVEQVVDVRSVPQSRHNPQFGHDALTEALPSQGIRYQWIERLGGLRHTTKNSINGAWRNTSFRGYADYMQTEPFQEGIDQLCTAATGAVTTIMCAEAVPWRCHRSMIGDALLLRDYQVLDIMSPTSAKPHTMTSFAKIDGTRIWYPPDPSE</sequence>
<dbReference type="PANTHER" id="PTHR39337:SF1">
    <property type="entry name" value="BLR5642 PROTEIN"/>
    <property type="match status" value="1"/>
</dbReference>
<dbReference type="InterPro" id="IPR014519">
    <property type="entry name" value="UCP024492"/>
</dbReference>
<comment type="caution">
    <text evidence="1">The sequence shown here is derived from an EMBL/GenBank/DDBJ whole genome shotgun (WGS) entry which is preliminary data.</text>
</comment>
<accession>A0A8I1A1P8</accession>
<evidence type="ECO:0000313" key="2">
    <source>
        <dbReference type="Proteomes" id="UP000627573"/>
    </source>
</evidence>
<proteinExistence type="predicted"/>
<dbReference type="PANTHER" id="PTHR39337">
    <property type="entry name" value="BLR5642 PROTEIN"/>
    <property type="match status" value="1"/>
</dbReference>
<reference evidence="1 2" key="1">
    <citation type="submission" date="2020-12" db="EMBL/GenBank/DDBJ databases">
        <title>Draft genome sequence of furan degrading bacterial strain FUR100.</title>
        <authorList>
            <person name="Woiski C."/>
        </authorList>
    </citation>
    <scope>NUCLEOTIDE SEQUENCE [LARGE SCALE GENOMIC DNA]</scope>
    <source>
        <strain evidence="1 2">FUR100</strain>
    </source>
</reference>
<evidence type="ECO:0000313" key="1">
    <source>
        <dbReference type="EMBL" id="MBH5145437.1"/>
    </source>
</evidence>
<dbReference type="EMBL" id="JAECSB010000078">
    <property type="protein sequence ID" value="MBH5145437.1"/>
    <property type="molecule type" value="Genomic_DNA"/>
</dbReference>
<dbReference type="AlphaFoldDB" id="A0A8I1A1P8"/>